<comment type="caution">
    <text evidence="1">The sequence shown here is derived from an EMBL/GenBank/DDBJ whole genome shotgun (WGS) entry which is preliminary data.</text>
</comment>
<gene>
    <name evidence="1" type="ORF">D5086_002961</name>
</gene>
<sequence length="66" mass="7545">MRLVVMDETEKGKEMRKNASKVRDKIMDAVKLEKDFQGASVEAIDEFLNASLMKREETRRGAENGL</sequence>
<reference evidence="1 2" key="1">
    <citation type="journal article" date="2024" name="Plant Biotechnol. J.">
        <title>Genome and CRISPR/Cas9 system of a widespread forest tree (Populus alba) in the world.</title>
        <authorList>
            <person name="Liu Y.J."/>
            <person name="Jiang P.F."/>
            <person name="Han X.M."/>
            <person name="Li X.Y."/>
            <person name="Wang H.M."/>
            <person name="Wang Y.J."/>
            <person name="Wang X.X."/>
            <person name="Zeng Q.Y."/>
        </authorList>
    </citation>
    <scope>NUCLEOTIDE SEQUENCE [LARGE SCALE GENOMIC DNA]</scope>
    <source>
        <strain evidence="2">cv. PAL-ZL1</strain>
    </source>
</reference>
<organism evidence="1 2">
    <name type="scientific">Populus alba</name>
    <name type="common">White poplar</name>
    <dbReference type="NCBI Taxonomy" id="43335"/>
    <lineage>
        <taxon>Eukaryota</taxon>
        <taxon>Viridiplantae</taxon>
        <taxon>Streptophyta</taxon>
        <taxon>Embryophyta</taxon>
        <taxon>Tracheophyta</taxon>
        <taxon>Spermatophyta</taxon>
        <taxon>Magnoliopsida</taxon>
        <taxon>eudicotyledons</taxon>
        <taxon>Gunneridae</taxon>
        <taxon>Pentapetalae</taxon>
        <taxon>rosids</taxon>
        <taxon>fabids</taxon>
        <taxon>Malpighiales</taxon>
        <taxon>Salicaceae</taxon>
        <taxon>Saliceae</taxon>
        <taxon>Populus</taxon>
    </lineage>
</organism>
<proteinExistence type="predicted"/>
<name>A0ACC4D305_POPAL</name>
<protein>
    <submittedName>
        <fullName evidence="1">Uncharacterized protein</fullName>
    </submittedName>
</protein>
<dbReference type="Proteomes" id="UP000309997">
    <property type="component" value="Unassembled WGS sequence"/>
</dbReference>
<evidence type="ECO:0000313" key="1">
    <source>
        <dbReference type="EMBL" id="KAL3611941.1"/>
    </source>
</evidence>
<evidence type="ECO:0000313" key="2">
    <source>
        <dbReference type="Proteomes" id="UP000309997"/>
    </source>
</evidence>
<accession>A0ACC4D305</accession>
<keyword evidence="2" id="KW-1185">Reference proteome</keyword>
<dbReference type="EMBL" id="RCHU02000001">
    <property type="protein sequence ID" value="KAL3611941.1"/>
    <property type="molecule type" value="Genomic_DNA"/>
</dbReference>